<gene>
    <name evidence="2" type="ORF">SAMN05444394_1780</name>
</gene>
<dbReference type="AlphaFoldDB" id="A0A1N6E6T6"/>
<dbReference type="RefSeq" id="WP_074224476.1">
    <property type="nucleotide sequence ID" value="NZ_FSRC01000001.1"/>
</dbReference>
<dbReference type="OrthoDB" id="772690at2"/>
<evidence type="ECO:0000313" key="2">
    <source>
        <dbReference type="EMBL" id="SIN78691.1"/>
    </source>
</evidence>
<keyword evidence="1" id="KW-0812">Transmembrane</keyword>
<organism evidence="2 3">
    <name type="scientific">Algoriphagus halophilus</name>
    <dbReference type="NCBI Taxonomy" id="226505"/>
    <lineage>
        <taxon>Bacteria</taxon>
        <taxon>Pseudomonadati</taxon>
        <taxon>Bacteroidota</taxon>
        <taxon>Cytophagia</taxon>
        <taxon>Cytophagales</taxon>
        <taxon>Cyclobacteriaceae</taxon>
        <taxon>Algoriphagus</taxon>
    </lineage>
</organism>
<keyword evidence="1" id="KW-0472">Membrane</keyword>
<reference evidence="3" key="1">
    <citation type="submission" date="2016-11" db="EMBL/GenBank/DDBJ databases">
        <authorList>
            <person name="Varghese N."/>
            <person name="Submissions S."/>
        </authorList>
    </citation>
    <scope>NUCLEOTIDE SEQUENCE [LARGE SCALE GENOMIC DNA]</scope>
    <source>
        <strain evidence="3">DSM 15292</strain>
    </source>
</reference>
<keyword evidence="1" id="KW-1133">Transmembrane helix</keyword>
<dbReference type="Proteomes" id="UP000185221">
    <property type="component" value="Unassembled WGS sequence"/>
</dbReference>
<evidence type="ECO:0000313" key="3">
    <source>
        <dbReference type="Proteomes" id="UP000185221"/>
    </source>
</evidence>
<protein>
    <submittedName>
        <fullName evidence="2">Uncharacterized protein</fullName>
    </submittedName>
</protein>
<sequence length="146" mass="16899">MLEAISWKHYFSTLAIALTAYYLTILSWYFPQELRRLISGQSLHLKPNDQQIIEPGSLEEKQMAPFEELELAVVELQGILESEGTLTNKPRLFQQLTQCLSNHPGLREPAYRVAIEHFLLENIPKTCRLTVSQSEIETLWSRLPIF</sequence>
<name>A0A1N6E6T6_9BACT</name>
<feature type="transmembrane region" description="Helical" evidence="1">
    <location>
        <begin position="12"/>
        <end position="30"/>
    </location>
</feature>
<dbReference type="EMBL" id="FSRC01000001">
    <property type="protein sequence ID" value="SIN78691.1"/>
    <property type="molecule type" value="Genomic_DNA"/>
</dbReference>
<accession>A0A1N6E6T6</accession>
<keyword evidence="3" id="KW-1185">Reference proteome</keyword>
<evidence type="ECO:0000256" key="1">
    <source>
        <dbReference type="SAM" id="Phobius"/>
    </source>
</evidence>
<dbReference type="STRING" id="226505.SAMN05444394_1780"/>
<proteinExistence type="predicted"/>